<sequence>MPRVSMTKTLCKFRRIEIADKFSTITSIISQPKYVCSSCARSANDKAYLCKPSALGKPVKGKRVNSAPVAIATPSIAPTLIPTLPITNAISQTTVHSLPALSMGAQAQLQAMVIIEQEQAKPDVVFTNKQAKKLKKLAKKKNKQLKQAAKAVKQYNKALKKAKKALNL</sequence>
<dbReference type="HOGENOM" id="CLU_1676218_0_0_6"/>
<organism evidence="2 3">
    <name type="scientific">Photobacterium profundum (strain SS9)</name>
    <dbReference type="NCBI Taxonomy" id="298386"/>
    <lineage>
        <taxon>Bacteria</taxon>
        <taxon>Pseudomonadati</taxon>
        <taxon>Pseudomonadota</taxon>
        <taxon>Gammaproteobacteria</taxon>
        <taxon>Vibrionales</taxon>
        <taxon>Vibrionaceae</taxon>
        <taxon>Photobacterium</taxon>
    </lineage>
</organism>
<evidence type="ECO:0000313" key="2">
    <source>
        <dbReference type="EMBL" id="CAG21803.1"/>
    </source>
</evidence>
<proteinExistence type="predicted"/>
<evidence type="ECO:0000313" key="3">
    <source>
        <dbReference type="Proteomes" id="UP000000593"/>
    </source>
</evidence>
<dbReference type="EMBL" id="CR378674">
    <property type="protein sequence ID" value="CAG21803.1"/>
    <property type="molecule type" value="Genomic_DNA"/>
</dbReference>
<name>Q6LLM5_PHOPR</name>
<dbReference type="AlphaFoldDB" id="Q6LLM5"/>
<feature type="coiled-coil region" evidence="1">
    <location>
        <begin position="128"/>
        <end position="165"/>
    </location>
</feature>
<dbReference type="Proteomes" id="UP000000593">
    <property type="component" value="Chromosome 1"/>
</dbReference>
<evidence type="ECO:0000256" key="1">
    <source>
        <dbReference type="SAM" id="Coils"/>
    </source>
</evidence>
<keyword evidence="1" id="KW-0175">Coiled coil</keyword>
<accession>Q6LLM5</accession>
<protein>
    <submittedName>
        <fullName evidence="2">Uncharacterized protein</fullName>
    </submittedName>
</protein>
<dbReference type="STRING" id="298386.PBPRA3532"/>
<reference evidence="3" key="1">
    <citation type="journal article" date="2005" name="Science">
        <title>Life at depth: Photobacterium profundum genome sequence and expression analysis.</title>
        <authorList>
            <person name="Vezzi A."/>
            <person name="Campanaro S."/>
            <person name="D'Angelo M."/>
            <person name="Simonato F."/>
            <person name="Vitulo N."/>
            <person name="Lauro F.M."/>
            <person name="Cestaro A."/>
            <person name="Malacrida G."/>
            <person name="Simionati B."/>
            <person name="Cannata N."/>
            <person name="Romualdi C."/>
            <person name="Bartlett D.H."/>
            <person name="Valle G."/>
        </authorList>
    </citation>
    <scope>NUCLEOTIDE SEQUENCE [LARGE SCALE GENOMIC DNA]</scope>
    <source>
        <strain evidence="3">ATCC BAA-1253 / SS9</strain>
    </source>
</reference>
<gene>
    <name evidence="2" type="primary">VC0074</name>
    <name evidence="2" type="ordered locus">PBPRA3532</name>
</gene>
<keyword evidence="3" id="KW-1185">Reference proteome</keyword>
<dbReference type="KEGG" id="ppr:PBPRA3532"/>
<dbReference type="eggNOG" id="ENOG5033JK1">
    <property type="taxonomic scope" value="Bacteria"/>
</dbReference>